<dbReference type="Proteomes" id="UP000292373">
    <property type="component" value="Unassembled WGS sequence"/>
</dbReference>
<name>A0A4Q9KDY0_9ACTN</name>
<reference evidence="1 2" key="1">
    <citation type="submission" date="2019-01" db="EMBL/GenBank/DDBJ databases">
        <title>Lactibacter flavus gen. nov., sp. nov., a novel bacterium of the family Propionibacteriaceae isolated from raw milk and dairy products.</title>
        <authorList>
            <person name="Huptas C."/>
            <person name="Wenning M."/>
            <person name="Breitenwieser F."/>
            <person name="Doll E."/>
            <person name="Von Neubeck M."/>
            <person name="Busse H.-J."/>
            <person name="Scherer S."/>
        </authorList>
    </citation>
    <scope>NUCLEOTIDE SEQUENCE [LARGE SCALE GENOMIC DNA]</scope>
    <source>
        <strain evidence="1 2">KCTC 33808</strain>
    </source>
</reference>
<dbReference type="EMBL" id="SDMQ01000010">
    <property type="protein sequence ID" value="TBT83809.1"/>
    <property type="molecule type" value="Genomic_DNA"/>
</dbReference>
<sequence length="82" mass="9088">MKAEQVERERLRDKLAEEIMVLLATRDATITDCERKAGQALERLVGELGLSATEAGQWCGGLSAREISRMRQLAREPGTTES</sequence>
<keyword evidence="2" id="KW-1185">Reference proteome</keyword>
<organism evidence="1 2">
    <name type="scientific">Propioniciclava sinopodophylli</name>
    <dbReference type="NCBI Taxonomy" id="1837344"/>
    <lineage>
        <taxon>Bacteria</taxon>
        <taxon>Bacillati</taxon>
        <taxon>Actinomycetota</taxon>
        <taxon>Actinomycetes</taxon>
        <taxon>Propionibacteriales</taxon>
        <taxon>Propionibacteriaceae</taxon>
        <taxon>Propioniciclava</taxon>
    </lineage>
</organism>
<comment type="caution">
    <text evidence="1">The sequence shown here is derived from an EMBL/GenBank/DDBJ whole genome shotgun (WGS) entry which is preliminary data.</text>
</comment>
<proteinExistence type="predicted"/>
<dbReference type="RefSeq" id="WP_131168839.1">
    <property type="nucleotide sequence ID" value="NZ_SDMQ01000010.1"/>
</dbReference>
<accession>A0A4Q9KDY0</accession>
<gene>
    <name evidence="1" type="ORF">ET989_10875</name>
</gene>
<dbReference type="AlphaFoldDB" id="A0A4Q9KDY0"/>
<dbReference type="OrthoDB" id="4871190at2"/>
<evidence type="ECO:0000313" key="2">
    <source>
        <dbReference type="Proteomes" id="UP000292373"/>
    </source>
</evidence>
<evidence type="ECO:0000313" key="1">
    <source>
        <dbReference type="EMBL" id="TBT83809.1"/>
    </source>
</evidence>
<protein>
    <submittedName>
        <fullName evidence="1">Uncharacterized protein</fullName>
    </submittedName>
</protein>